<evidence type="ECO:0000256" key="1">
    <source>
        <dbReference type="SAM" id="MobiDB-lite"/>
    </source>
</evidence>
<accession>A0A165TAM8</accession>
<organism evidence="2 3">
    <name type="scientific">Neolentinus lepideus HHB14362 ss-1</name>
    <dbReference type="NCBI Taxonomy" id="1314782"/>
    <lineage>
        <taxon>Eukaryota</taxon>
        <taxon>Fungi</taxon>
        <taxon>Dikarya</taxon>
        <taxon>Basidiomycota</taxon>
        <taxon>Agaricomycotina</taxon>
        <taxon>Agaricomycetes</taxon>
        <taxon>Gloeophyllales</taxon>
        <taxon>Gloeophyllaceae</taxon>
        <taxon>Neolentinus</taxon>
    </lineage>
</organism>
<dbReference type="AlphaFoldDB" id="A0A165TAM8"/>
<gene>
    <name evidence="2" type="ORF">NEOLEDRAFT_1147413</name>
</gene>
<dbReference type="Proteomes" id="UP000076761">
    <property type="component" value="Unassembled WGS sequence"/>
</dbReference>
<name>A0A165TAM8_9AGAM</name>
<sequence length="259" mass="28128">MDLDRVICLQTRRTEHPALSVDTCQSQGRVLSNSRSFGAQPGQRNEDTYQQDTSGFKRKARPTITASRAGGVSPLGSGRPQLKTHHPTAARGRNLDSNIHVFDSRGVIDAFQSKIIVGPSNNLWEIDVVLYPSTPGARTQLAARAKSASDVGIWCLIPRPPTNCLKYPSCVHDRELPGVVLANNVSSSSAKGNLLALVLASVTKTPAHRRHVCFTIRQDLHAATCRQASYPVGKGDLGFARRLLRPSEAWGRSSLSSEI</sequence>
<keyword evidence="3" id="KW-1185">Reference proteome</keyword>
<protein>
    <submittedName>
        <fullName evidence="2">Uncharacterized protein</fullName>
    </submittedName>
</protein>
<feature type="region of interest" description="Disordered" evidence="1">
    <location>
        <begin position="33"/>
        <end position="91"/>
    </location>
</feature>
<dbReference type="EMBL" id="KV425567">
    <property type="protein sequence ID" value="KZT26390.1"/>
    <property type="molecule type" value="Genomic_DNA"/>
</dbReference>
<proteinExistence type="predicted"/>
<reference evidence="2 3" key="1">
    <citation type="journal article" date="2016" name="Mol. Biol. Evol.">
        <title>Comparative Genomics of Early-Diverging Mushroom-Forming Fungi Provides Insights into the Origins of Lignocellulose Decay Capabilities.</title>
        <authorList>
            <person name="Nagy L.G."/>
            <person name="Riley R."/>
            <person name="Tritt A."/>
            <person name="Adam C."/>
            <person name="Daum C."/>
            <person name="Floudas D."/>
            <person name="Sun H."/>
            <person name="Yadav J.S."/>
            <person name="Pangilinan J."/>
            <person name="Larsson K.H."/>
            <person name="Matsuura K."/>
            <person name="Barry K."/>
            <person name="Labutti K."/>
            <person name="Kuo R."/>
            <person name="Ohm R.A."/>
            <person name="Bhattacharya S.S."/>
            <person name="Shirouzu T."/>
            <person name="Yoshinaga Y."/>
            <person name="Martin F.M."/>
            <person name="Grigoriev I.V."/>
            <person name="Hibbett D.S."/>
        </authorList>
    </citation>
    <scope>NUCLEOTIDE SEQUENCE [LARGE SCALE GENOMIC DNA]</scope>
    <source>
        <strain evidence="2 3">HHB14362 ss-1</strain>
    </source>
</reference>
<evidence type="ECO:0000313" key="3">
    <source>
        <dbReference type="Proteomes" id="UP000076761"/>
    </source>
</evidence>
<dbReference type="InParanoid" id="A0A165TAM8"/>
<evidence type="ECO:0000313" key="2">
    <source>
        <dbReference type="EMBL" id="KZT26390.1"/>
    </source>
</evidence>